<evidence type="ECO:0000313" key="3">
    <source>
        <dbReference type="Proteomes" id="UP000191285"/>
    </source>
</evidence>
<organism evidence="2 3">
    <name type="scientific">Penicillium steckii</name>
    <dbReference type="NCBI Taxonomy" id="303698"/>
    <lineage>
        <taxon>Eukaryota</taxon>
        <taxon>Fungi</taxon>
        <taxon>Dikarya</taxon>
        <taxon>Ascomycota</taxon>
        <taxon>Pezizomycotina</taxon>
        <taxon>Eurotiomycetes</taxon>
        <taxon>Eurotiomycetidae</taxon>
        <taxon>Eurotiales</taxon>
        <taxon>Aspergillaceae</taxon>
        <taxon>Penicillium</taxon>
    </lineage>
</organism>
<comment type="caution">
    <text evidence="2">The sequence shown here is derived from an EMBL/GenBank/DDBJ whole genome shotgun (WGS) entry which is preliminary data.</text>
</comment>
<evidence type="ECO:0000256" key="1">
    <source>
        <dbReference type="SAM" id="SignalP"/>
    </source>
</evidence>
<protein>
    <submittedName>
        <fullName evidence="2">Uncharacterized protein</fullName>
    </submittedName>
</protein>
<dbReference type="EMBL" id="MLKD01000013">
    <property type="protein sequence ID" value="OQE20510.1"/>
    <property type="molecule type" value="Genomic_DNA"/>
</dbReference>
<feature type="signal peptide" evidence="1">
    <location>
        <begin position="1"/>
        <end position="22"/>
    </location>
</feature>
<feature type="chain" id="PRO_5011985992" evidence="1">
    <location>
        <begin position="23"/>
        <end position="141"/>
    </location>
</feature>
<dbReference type="AlphaFoldDB" id="A0A1V6T3K7"/>
<accession>A0A1V6T3K7</accession>
<keyword evidence="3" id="KW-1185">Reference proteome</keyword>
<gene>
    <name evidence="2" type="ORF">PENSTE_c013G00389</name>
</gene>
<sequence length="141" mass="15086">MYKETFFSTLLVAAFNIRPALGDSCYAVGYNNMNSEGFGPGGTTYAGSQGITLYNSNDEEIGSYDLCNMCSGVCSDFISVPTDKLSQVFEWGASCGDSGFSECHGAYGDQTHIDGEEPQSGTDFYGLGIDATSECRVNFEC</sequence>
<keyword evidence="1" id="KW-0732">Signal</keyword>
<name>A0A1V6T3K7_9EURO</name>
<dbReference type="Proteomes" id="UP000191285">
    <property type="component" value="Unassembled WGS sequence"/>
</dbReference>
<evidence type="ECO:0000313" key="2">
    <source>
        <dbReference type="EMBL" id="OQE20510.1"/>
    </source>
</evidence>
<reference evidence="3" key="1">
    <citation type="journal article" date="2017" name="Nat. Microbiol.">
        <title>Global analysis of biosynthetic gene clusters reveals vast potential of secondary metabolite production in Penicillium species.</title>
        <authorList>
            <person name="Nielsen J.C."/>
            <person name="Grijseels S."/>
            <person name="Prigent S."/>
            <person name="Ji B."/>
            <person name="Dainat J."/>
            <person name="Nielsen K.F."/>
            <person name="Frisvad J.C."/>
            <person name="Workman M."/>
            <person name="Nielsen J."/>
        </authorList>
    </citation>
    <scope>NUCLEOTIDE SEQUENCE [LARGE SCALE GENOMIC DNA]</scope>
    <source>
        <strain evidence="3">IBT 24891</strain>
    </source>
</reference>
<proteinExistence type="predicted"/>
<dbReference type="OrthoDB" id="4250746at2759"/>